<evidence type="ECO:0000256" key="8">
    <source>
        <dbReference type="ARBA" id="ARBA00023002"/>
    </source>
</evidence>
<feature type="binding site" evidence="11">
    <location>
        <position position="250"/>
    </location>
    <ligand>
        <name>FMN</name>
        <dbReference type="ChEBI" id="CHEBI:58210"/>
    </ligand>
</feature>
<dbReference type="HAMAP" id="MF_00225">
    <property type="entry name" value="DHO_dh_type2"/>
    <property type="match status" value="1"/>
</dbReference>
<dbReference type="GO" id="GO:0044205">
    <property type="term" value="P:'de novo' UMP biosynthetic process"/>
    <property type="evidence" value="ECO:0007669"/>
    <property type="project" value="UniProtKB-UniRule"/>
</dbReference>
<evidence type="ECO:0000256" key="3">
    <source>
        <dbReference type="ARBA" id="ARBA00005161"/>
    </source>
</evidence>
<evidence type="ECO:0000259" key="12">
    <source>
        <dbReference type="Pfam" id="PF01180"/>
    </source>
</evidence>
<dbReference type="EC" id="1.3.5.2" evidence="11"/>
<keyword evidence="5 11" id="KW-0285">Flavoprotein</keyword>
<feature type="binding site" evidence="11">
    <location>
        <begin position="251"/>
        <end position="252"/>
    </location>
    <ligand>
        <name>substrate</name>
    </ligand>
</feature>
<feature type="binding site" evidence="11">
    <location>
        <begin position="118"/>
        <end position="122"/>
    </location>
    <ligand>
        <name>substrate</name>
    </ligand>
</feature>
<feature type="binding site" evidence="11">
    <location>
        <position position="178"/>
    </location>
    <ligand>
        <name>FMN</name>
        <dbReference type="ChEBI" id="CHEBI:58210"/>
    </ligand>
</feature>
<keyword evidence="9 11" id="KW-0472">Membrane</keyword>
<evidence type="ECO:0000256" key="4">
    <source>
        <dbReference type="ARBA" id="ARBA00005359"/>
    </source>
</evidence>
<dbReference type="InterPro" id="IPR050074">
    <property type="entry name" value="DHO_dehydrogenase"/>
</dbReference>
<dbReference type="CDD" id="cd04738">
    <property type="entry name" value="DHOD_2_like"/>
    <property type="match status" value="1"/>
</dbReference>
<keyword evidence="11" id="KW-1003">Cell membrane</keyword>
<organism evidence="13">
    <name type="scientific">Alsobacter sp. KACC 23698</name>
    <dbReference type="NCBI Taxonomy" id="3149229"/>
    <lineage>
        <taxon>Bacteria</taxon>
        <taxon>Pseudomonadati</taxon>
        <taxon>Pseudomonadota</taxon>
        <taxon>Alphaproteobacteria</taxon>
        <taxon>Hyphomicrobiales</taxon>
        <taxon>Alsobacteraceae</taxon>
        <taxon>Alsobacter</taxon>
    </lineage>
</organism>
<keyword evidence="6 11" id="KW-0288">FMN</keyword>
<comment type="function">
    <text evidence="1 11">Catalyzes the conversion of dihydroorotate to orotate with quinone as electron acceptor.</text>
</comment>
<feature type="binding site" evidence="11">
    <location>
        <position position="183"/>
    </location>
    <ligand>
        <name>substrate</name>
    </ligand>
</feature>
<dbReference type="EMBL" id="CP157484">
    <property type="protein sequence ID" value="XBO41654.1"/>
    <property type="molecule type" value="Genomic_DNA"/>
</dbReference>
<proteinExistence type="inferred from homology"/>
<dbReference type="Gene3D" id="3.20.20.70">
    <property type="entry name" value="Aldolase class I"/>
    <property type="match status" value="1"/>
</dbReference>
<dbReference type="InterPro" id="IPR013785">
    <property type="entry name" value="Aldolase_TIM"/>
</dbReference>
<dbReference type="PROSITE" id="PS00911">
    <property type="entry name" value="DHODEHASE_1"/>
    <property type="match status" value="1"/>
</dbReference>
<evidence type="ECO:0000256" key="5">
    <source>
        <dbReference type="ARBA" id="ARBA00022630"/>
    </source>
</evidence>
<gene>
    <name evidence="11" type="primary">pyrD</name>
    <name evidence="13" type="ORF">ABEG18_01740</name>
</gene>
<dbReference type="PANTHER" id="PTHR48109">
    <property type="entry name" value="DIHYDROOROTATE DEHYDROGENASE (QUINONE), MITOCHONDRIAL-RELATED"/>
    <property type="match status" value="1"/>
</dbReference>
<name>A0AAU7JNJ8_9HYPH</name>
<evidence type="ECO:0000256" key="2">
    <source>
        <dbReference type="ARBA" id="ARBA00004370"/>
    </source>
</evidence>
<evidence type="ECO:0000256" key="7">
    <source>
        <dbReference type="ARBA" id="ARBA00022975"/>
    </source>
</evidence>
<feature type="binding site" evidence="11">
    <location>
        <position position="93"/>
    </location>
    <ligand>
        <name>FMN</name>
        <dbReference type="ChEBI" id="CHEBI:58210"/>
    </ligand>
</feature>
<feature type="binding site" evidence="11">
    <location>
        <position position="73"/>
    </location>
    <ligand>
        <name>substrate</name>
    </ligand>
</feature>
<evidence type="ECO:0000256" key="1">
    <source>
        <dbReference type="ARBA" id="ARBA00003125"/>
    </source>
</evidence>
<comment type="catalytic activity">
    <reaction evidence="10 11">
        <text>(S)-dihydroorotate + a quinone = orotate + a quinol</text>
        <dbReference type="Rhea" id="RHEA:30187"/>
        <dbReference type="ChEBI" id="CHEBI:24646"/>
        <dbReference type="ChEBI" id="CHEBI:30839"/>
        <dbReference type="ChEBI" id="CHEBI:30864"/>
        <dbReference type="ChEBI" id="CHEBI:132124"/>
        <dbReference type="EC" id="1.3.5.2"/>
    </reaction>
</comment>
<feature type="domain" description="Dihydroorotate dehydrogenase catalytic" evidence="12">
    <location>
        <begin position="52"/>
        <end position="346"/>
    </location>
</feature>
<dbReference type="PROSITE" id="PS00912">
    <property type="entry name" value="DHODEHASE_2"/>
    <property type="match status" value="1"/>
</dbReference>
<evidence type="ECO:0000256" key="10">
    <source>
        <dbReference type="ARBA" id="ARBA00048639"/>
    </source>
</evidence>
<feature type="binding site" evidence="11">
    <location>
        <position position="274"/>
    </location>
    <ligand>
        <name>FMN</name>
        <dbReference type="ChEBI" id="CHEBI:58210"/>
    </ligand>
</feature>
<accession>A0AAU7JNJ8</accession>
<evidence type="ECO:0000256" key="9">
    <source>
        <dbReference type="ARBA" id="ARBA00023136"/>
    </source>
</evidence>
<feature type="active site" description="Nucleophile" evidence="11">
    <location>
        <position position="181"/>
    </location>
</feature>
<feature type="binding site" evidence="11">
    <location>
        <position position="303"/>
    </location>
    <ligand>
        <name>FMN</name>
        <dbReference type="ChEBI" id="CHEBI:58210"/>
    </ligand>
</feature>
<reference evidence="13" key="1">
    <citation type="submission" date="2024-05" db="EMBL/GenBank/DDBJ databases">
        <authorList>
            <person name="Kim S."/>
            <person name="Heo J."/>
            <person name="Choi H."/>
            <person name="Choi Y."/>
            <person name="Kwon S.-W."/>
            <person name="Kim Y."/>
        </authorList>
    </citation>
    <scope>NUCLEOTIDE SEQUENCE</scope>
    <source>
        <strain evidence="13">KACC 23698</strain>
    </source>
</reference>
<protein>
    <recommendedName>
        <fullName evidence="11">Dihydroorotate dehydrogenase (quinone)</fullName>
        <ecNumber evidence="11">1.3.5.2</ecNumber>
    </recommendedName>
    <alternativeName>
        <fullName evidence="11">DHOdehase</fullName>
        <shortName evidence="11">DHOD</shortName>
        <shortName evidence="11">DHODase</shortName>
    </alternativeName>
    <alternativeName>
        <fullName evidence="11">Dihydroorotate oxidase</fullName>
    </alternativeName>
</protein>
<dbReference type="NCBIfam" id="TIGR01036">
    <property type="entry name" value="pyrD_sub2"/>
    <property type="match status" value="1"/>
</dbReference>
<dbReference type="GO" id="GO:0006207">
    <property type="term" value="P:'de novo' pyrimidine nucleobase biosynthetic process"/>
    <property type="evidence" value="ECO:0007669"/>
    <property type="project" value="UniProtKB-UniRule"/>
</dbReference>
<evidence type="ECO:0000256" key="11">
    <source>
        <dbReference type="HAMAP-Rule" id="MF_00225"/>
    </source>
</evidence>
<dbReference type="PANTHER" id="PTHR48109:SF4">
    <property type="entry name" value="DIHYDROOROTATE DEHYDROGENASE (QUINONE), MITOCHONDRIAL"/>
    <property type="match status" value="1"/>
</dbReference>
<sequence>MARLLSSRLAGPLGALALPLLQRMDAEAAHGLTIRALAALPPCPAPVQDARLAVEAFGLRFPNPLGVAAGFDKNAEVPDAMLGLGFGFAEVGTLTPRPQSGNPRPRIFRLMDDEGVVNRLGFNNQGHAAALVRLKARAGRPGVLGVNIGANKDAVDRAADYVAGIEAFAEVATYFTVNVSSPNTPGLRDLQQESALDDLLARVLDRRDGLAPRAGRKPVLLKIAPDLALSDLDSVVAVARRRGVDGLIVSNTTIGRPSTLRDRRTAAEQGGLSGRPLFPLSTRMLAEAYQRAEGAFPLVGVGGVDSAAAAWAKVEAGATLVQLYSALVFKGPALVGEILDGLRDRLAAERLESLASVVGRGAAEAVRRPVEGLPA</sequence>
<comment type="similarity">
    <text evidence="4 11">Belongs to the dihydroorotate dehydrogenase family. Type 2 subfamily.</text>
</comment>
<dbReference type="NCBIfam" id="NF003645">
    <property type="entry name" value="PRK05286.1-2"/>
    <property type="match status" value="1"/>
</dbReference>
<dbReference type="InterPro" id="IPR005719">
    <property type="entry name" value="Dihydroorotate_DH_2"/>
</dbReference>
<dbReference type="Pfam" id="PF01180">
    <property type="entry name" value="DHO_dh"/>
    <property type="match status" value="1"/>
</dbReference>
<evidence type="ECO:0000313" key="13">
    <source>
        <dbReference type="EMBL" id="XBO41654.1"/>
    </source>
</evidence>
<keyword evidence="8 11" id="KW-0560">Oxidoreductase</keyword>
<feature type="binding site" evidence="11">
    <location>
        <position position="147"/>
    </location>
    <ligand>
        <name>FMN</name>
        <dbReference type="ChEBI" id="CHEBI:58210"/>
    </ligand>
</feature>
<comment type="pathway">
    <text evidence="3 11">Pyrimidine metabolism; UMP biosynthesis via de novo pathway; orotate from (S)-dihydroorotate (quinone route): step 1/1.</text>
</comment>
<dbReference type="InterPro" id="IPR001295">
    <property type="entry name" value="Dihydroorotate_DH_CS"/>
</dbReference>
<feature type="binding site" evidence="11">
    <location>
        <position position="178"/>
    </location>
    <ligand>
        <name>substrate</name>
    </ligand>
</feature>
<dbReference type="GO" id="GO:0005737">
    <property type="term" value="C:cytoplasm"/>
    <property type="evidence" value="ECO:0007669"/>
    <property type="project" value="InterPro"/>
</dbReference>
<feature type="binding site" evidence="11">
    <location>
        <begin position="324"/>
        <end position="325"/>
    </location>
    <ligand>
        <name>FMN</name>
        <dbReference type="ChEBI" id="CHEBI:58210"/>
    </ligand>
</feature>
<comment type="subcellular location">
    <subcellularLocation>
        <location evidence="11">Cell membrane</location>
        <topology evidence="11">Peripheral membrane protein</topology>
    </subcellularLocation>
    <subcellularLocation>
        <location evidence="2">Membrane</location>
    </subcellularLocation>
</comment>
<comment type="subunit">
    <text evidence="11">Monomer.</text>
</comment>
<dbReference type="GO" id="GO:0106430">
    <property type="term" value="F:dihydroorotate dehydrogenase (quinone) activity"/>
    <property type="evidence" value="ECO:0007669"/>
    <property type="project" value="UniProtKB-EC"/>
</dbReference>
<comment type="cofactor">
    <cofactor evidence="11">
        <name>FMN</name>
        <dbReference type="ChEBI" id="CHEBI:58210"/>
    </cofactor>
    <text evidence="11">Binds 1 FMN per subunit.</text>
</comment>
<feature type="binding site" evidence="11">
    <location>
        <position position="222"/>
    </location>
    <ligand>
        <name>FMN</name>
        <dbReference type="ChEBI" id="CHEBI:58210"/>
    </ligand>
</feature>
<dbReference type="GO" id="GO:0005886">
    <property type="term" value="C:plasma membrane"/>
    <property type="evidence" value="ECO:0007669"/>
    <property type="project" value="UniProtKB-SubCell"/>
</dbReference>
<evidence type="ECO:0000256" key="6">
    <source>
        <dbReference type="ARBA" id="ARBA00022643"/>
    </source>
</evidence>
<dbReference type="AlphaFoldDB" id="A0AAU7JNJ8"/>
<feature type="binding site" evidence="11">
    <location>
        <begin position="69"/>
        <end position="73"/>
    </location>
    <ligand>
        <name>FMN</name>
        <dbReference type="ChEBI" id="CHEBI:58210"/>
    </ligand>
</feature>
<dbReference type="NCBIfam" id="NF003652">
    <property type="entry name" value="PRK05286.2-5"/>
    <property type="match status" value="1"/>
</dbReference>
<keyword evidence="7 11" id="KW-0665">Pyrimidine biosynthesis</keyword>
<dbReference type="SUPFAM" id="SSF51395">
    <property type="entry name" value="FMN-linked oxidoreductases"/>
    <property type="match status" value="1"/>
</dbReference>
<dbReference type="InterPro" id="IPR005720">
    <property type="entry name" value="Dihydroorotate_DH_cat"/>
</dbReference>